<keyword evidence="4" id="KW-1185">Reference proteome</keyword>
<sequence length="221" mass="23528">MAGHCDQIQHNDHGKTSASQPAQHDSQGHAYLIDSTSRKAYYLTDAVSPATSAPSSGVSMPSTVTTTKFAGLASDVNLTLAAPPSRLHELSTHDDSHYEMYLALAEPFECKVDWSEDSRHTVSSDGSLVEPISDSTFHALATPEPFIIDSGATTHISPARSDFSDLCSIPPRSIAGINGSSINVLGIGTVHLHVSHGNTVILHNVLYVPQASVSPLHWLPL</sequence>
<dbReference type="Proteomes" id="UP000092993">
    <property type="component" value="Unassembled WGS sequence"/>
</dbReference>
<comment type="caution">
    <text evidence="3">The sequence shown here is derived from an EMBL/GenBank/DDBJ whole genome shotgun (WGS) entry which is preliminary data.</text>
</comment>
<evidence type="ECO:0000256" key="1">
    <source>
        <dbReference type="SAM" id="MobiDB-lite"/>
    </source>
</evidence>
<dbReference type="OrthoDB" id="3049716at2759"/>
<feature type="domain" description="Retrovirus-related Pol polyprotein from transposon TNT 1-94-like beta-barrel" evidence="2">
    <location>
        <begin position="146"/>
        <end position="212"/>
    </location>
</feature>
<accession>A0A1C7M897</accession>
<evidence type="ECO:0000259" key="2">
    <source>
        <dbReference type="Pfam" id="PF22936"/>
    </source>
</evidence>
<dbReference type="InterPro" id="IPR054722">
    <property type="entry name" value="PolX-like_BBD"/>
</dbReference>
<reference evidence="3 4" key="1">
    <citation type="submission" date="2016-03" db="EMBL/GenBank/DDBJ databases">
        <title>Whole genome sequencing of Grifola frondosa 9006-11.</title>
        <authorList>
            <person name="Min B."/>
            <person name="Park H."/>
            <person name="Kim J.-G."/>
            <person name="Cho H."/>
            <person name="Oh Y.-L."/>
            <person name="Kong W.-S."/>
            <person name="Choi I.-G."/>
        </authorList>
    </citation>
    <scope>NUCLEOTIDE SEQUENCE [LARGE SCALE GENOMIC DNA]</scope>
    <source>
        <strain evidence="3 4">9006-11</strain>
    </source>
</reference>
<gene>
    <name evidence="3" type="ORF">A0H81_06999</name>
</gene>
<protein>
    <recommendedName>
        <fullName evidence="2">Retrovirus-related Pol polyprotein from transposon TNT 1-94-like beta-barrel domain-containing protein</fullName>
    </recommendedName>
</protein>
<evidence type="ECO:0000313" key="3">
    <source>
        <dbReference type="EMBL" id="OBZ73058.1"/>
    </source>
</evidence>
<dbReference type="Pfam" id="PF22936">
    <property type="entry name" value="Pol_BBD"/>
    <property type="match status" value="1"/>
</dbReference>
<dbReference type="OMA" id="GHEIADC"/>
<feature type="compositionally biased region" description="Polar residues" evidence="1">
    <location>
        <begin position="16"/>
        <end position="25"/>
    </location>
</feature>
<feature type="region of interest" description="Disordered" evidence="1">
    <location>
        <begin position="1"/>
        <end position="26"/>
    </location>
</feature>
<organism evidence="3 4">
    <name type="scientific">Grifola frondosa</name>
    <name type="common">Maitake</name>
    <name type="synonym">Polyporus frondosus</name>
    <dbReference type="NCBI Taxonomy" id="5627"/>
    <lineage>
        <taxon>Eukaryota</taxon>
        <taxon>Fungi</taxon>
        <taxon>Dikarya</taxon>
        <taxon>Basidiomycota</taxon>
        <taxon>Agaricomycotina</taxon>
        <taxon>Agaricomycetes</taxon>
        <taxon>Polyporales</taxon>
        <taxon>Grifolaceae</taxon>
        <taxon>Grifola</taxon>
    </lineage>
</organism>
<evidence type="ECO:0000313" key="4">
    <source>
        <dbReference type="Proteomes" id="UP000092993"/>
    </source>
</evidence>
<name>A0A1C7M897_GRIFR</name>
<dbReference type="EMBL" id="LUGG01000007">
    <property type="protein sequence ID" value="OBZ73058.1"/>
    <property type="molecule type" value="Genomic_DNA"/>
</dbReference>
<dbReference type="AlphaFoldDB" id="A0A1C7M897"/>
<dbReference type="STRING" id="5627.A0A1C7M897"/>
<proteinExistence type="predicted"/>